<dbReference type="Proteomes" id="UP000307720">
    <property type="component" value="Unassembled WGS sequence"/>
</dbReference>
<organism evidence="1 2">
    <name type="scientific">Hominisplanchenecus murintestinalis</name>
    <dbReference type="NCBI Taxonomy" id="2941517"/>
    <lineage>
        <taxon>Bacteria</taxon>
        <taxon>Bacillati</taxon>
        <taxon>Bacillota</taxon>
        <taxon>Clostridia</taxon>
        <taxon>Lachnospirales</taxon>
        <taxon>Lachnospiraceae</taxon>
        <taxon>Hominisplanchenecus</taxon>
    </lineage>
</organism>
<keyword evidence="1" id="KW-0645">Protease</keyword>
<reference evidence="1" key="1">
    <citation type="submission" date="2019-04" db="EMBL/GenBank/DDBJ databases">
        <title>Microbes associate with the intestines of laboratory mice.</title>
        <authorList>
            <person name="Navarre W."/>
            <person name="Wong E."/>
            <person name="Huang K."/>
            <person name="Tropini C."/>
            <person name="Ng K."/>
            <person name="Yu B."/>
        </authorList>
    </citation>
    <scope>NUCLEOTIDE SEQUENCE</scope>
    <source>
        <strain evidence="1">NM72_1-8</strain>
    </source>
</reference>
<keyword evidence="1" id="KW-0378">Hydrolase</keyword>
<name>A0AC61R128_9FIRM</name>
<evidence type="ECO:0000313" key="1">
    <source>
        <dbReference type="EMBL" id="TGX98574.1"/>
    </source>
</evidence>
<proteinExistence type="predicted"/>
<protein>
    <submittedName>
        <fullName evidence="1">D-alanyl-D-alanine carboxypeptidase</fullName>
    </submittedName>
</protein>
<evidence type="ECO:0000313" key="2">
    <source>
        <dbReference type="Proteomes" id="UP000307720"/>
    </source>
</evidence>
<accession>A0AC61R128</accession>
<keyword evidence="2" id="KW-1185">Reference proteome</keyword>
<keyword evidence="1" id="KW-0121">Carboxypeptidase</keyword>
<dbReference type="EMBL" id="SRZB01000016">
    <property type="protein sequence ID" value="TGX98574.1"/>
    <property type="molecule type" value="Genomic_DNA"/>
</dbReference>
<sequence>MRTGKRTRRRARRRKQIAGACIVILLILLILGLAGILLWRNIKISQRKSDSGKDAVTEQEMTQENKTETITETQTEAVTEPPVSLGISAEDLYSANAFLVRTKTGETLLDKGSAEQIYPASMTKVMTAVVILENISDLQAEVRLSEEMFDELYRQEASLAGFLPGETVTARDLLYGVMLPSGAECCTGLADYIAGSEEGFADLMNRKAAELGMENTHFVNASGLHDPGHYTTAADMAKLMEYALRNDTFKEIASSAWHSTEPTDMHPDGITVYNTLFGSMTEEIRDSGVITGGKTGYTGEAGLCLASFAEINGETFILVTAGADGNHETEQFHVLDAYAVYRALEF</sequence>
<gene>
    <name evidence="1" type="ORF">E5357_08650</name>
</gene>
<comment type="caution">
    <text evidence="1">The sequence shown here is derived from an EMBL/GenBank/DDBJ whole genome shotgun (WGS) entry which is preliminary data.</text>
</comment>